<dbReference type="EMBL" id="JBBNAF010000002">
    <property type="protein sequence ID" value="KAK9164093.1"/>
    <property type="molecule type" value="Genomic_DNA"/>
</dbReference>
<keyword evidence="3" id="KW-1185">Reference proteome</keyword>
<comment type="caution">
    <text evidence="2">The sequence shown here is derived from an EMBL/GenBank/DDBJ whole genome shotgun (WGS) entry which is preliminary data.</text>
</comment>
<protein>
    <submittedName>
        <fullName evidence="2">Uncharacterized protein</fullName>
    </submittedName>
</protein>
<name>A0AAP0Q1T6_9MAGN</name>
<accession>A0AAP0Q1T6</accession>
<evidence type="ECO:0000313" key="3">
    <source>
        <dbReference type="Proteomes" id="UP001420932"/>
    </source>
</evidence>
<dbReference type="Proteomes" id="UP001420932">
    <property type="component" value="Unassembled WGS sequence"/>
</dbReference>
<dbReference type="AlphaFoldDB" id="A0AAP0Q1T6"/>
<gene>
    <name evidence="2" type="ORF">Syun_004995</name>
</gene>
<proteinExistence type="predicted"/>
<sequence>MLDNTWSCWSKDHSTLIISTTPNHHISRSLLSFLTNSSPSSQAHLHHQRIPFQSSTSENSKKIFTPAVQ</sequence>
<evidence type="ECO:0000256" key="1">
    <source>
        <dbReference type="SAM" id="MobiDB-lite"/>
    </source>
</evidence>
<feature type="region of interest" description="Disordered" evidence="1">
    <location>
        <begin position="39"/>
        <end position="69"/>
    </location>
</feature>
<evidence type="ECO:0000313" key="2">
    <source>
        <dbReference type="EMBL" id="KAK9164093.1"/>
    </source>
</evidence>
<organism evidence="2 3">
    <name type="scientific">Stephania yunnanensis</name>
    <dbReference type="NCBI Taxonomy" id="152371"/>
    <lineage>
        <taxon>Eukaryota</taxon>
        <taxon>Viridiplantae</taxon>
        <taxon>Streptophyta</taxon>
        <taxon>Embryophyta</taxon>
        <taxon>Tracheophyta</taxon>
        <taxon>Spermatophyta</taxon>
        <taxon>Magnoliopsida</taxon>
        <taxon>Ranunculales</taxon>
        <taxon>Menispermaceae</taxon>
        <taxon>Menispermoideae</taxon>
        <taxon>Cissampelideae</taxon>
        <taxon>Stephania</taxon>
    </lineage>
</organism>
<reference evidence="2 3" key="1">
    <citation type="submission" date="2024-01" db="EMBL/GenBank/DDBJ databases">
        <title>Genome assemblies of Stephania.</title>
        <authorList>
            <person name="Yang L."/>
        </authorList>
    </citation>
    <scope>NUCLEOTIDE SEQUENCE [LARGE SCALE GENOMIC DNA]</scope>
    <source>
        <strain evidence="2">YNDBR</strain>
        <tissue evidence="2">Leaf</tissue>
    </source>
</reference>